<sequence>MCYHLVTYYEYLCAHQVPTRRHYIDCNQLTCRLSRFHNPVDHDCEADCTAIILPDQHIVMERRPEQCFTCRGLPTPPVQGPDVAGGMNGHGEHDSEPESSSDEEEDAQ</sequence>
<feature type="compositionally biased region" description="Acidic residues" evidence="1">
    <location>
        <begin position="97"/>
        <end position="108"/>
    </location>
</feature>
<accession>A0A165GV52</accession>
<dbReference type="GeneID" id="63823186"/>
<name>A0A165GV52_9APHY</name>
<keyword evidence="3" id="KW-1185">Reference proteome</keyword>
<feature type="region of interest" description="Disordered" evidence="1">
    <location>
        <begin position="78"/>
        <end position="108"/>
    </location>
</feature>
<evidence type="ECO:0000256" key="1">
    <source>
        <dbReference type="SAM" id="MobiDB-lite"/>
    </source>
</evidence>
<dbReference type="Proteomes" id="UP000076871">
    <property type="component" value="Unassembled WGS sequence"/>
</dbReference>
<dbReference type="RefSeq" id="XP_040768600.1">
    <property type="nucleotide sequence ID" value="XM_040906157.1"/>
</dbReference>
<protein>
    <submittedName>
        <fullName evidence="2">Uncharacterized protein</fullName>
    </submittedName>
</protein>
<dbReference type="InParanoid" id="A0A165GV52"/>
<dbReference type="OrthoDB" id="2800331at2759"/>
<gene>
    <name evidence="2" type="ORF">LAESUDRAFT_693264</name>
</gene>
<dbReference type="EMBL" id="KV427608">
    <property type="protein sequence ID" value="KZT10860.1"/>
    <property type="molecule type" value="Genomic_DNA"/>
</dbReference>
<proteinExistence type="predicted"/>
<dbReference type="AlphaFoldDB" id="A0A165GV52"/>
<evidence type="ECO:0000313" key="3">
    <source>
        <dbReference type="Proteomes" id="UP000076871"/>
    </source>
</evidence>
<reference evidence="2 3" key="1">
    <citation type="journal article" date="2016" name="Mol. Biol. Evol.">
        <title>Comparative Genomics of Early-Diverging Mushroom-Forming Fungi Provides Insights into the Origins of Lignocellulose Decay Capabilities.</title>
        <authorList>
            <person name="Nagy L.G."/>
            <person name="Riley R."/>
            <person name="Tritt A."/>
            <person name="Adam C."/>
            <person name="Daum C."/>
            <person name="Floudas D."/>
            <person name="Sun H."/>
            <person name="Yadav J.S."/>
            <person name="Pangilinan J."/>
            <person name="Larsson K.H."/>
            <person name="Matsuura K."/>
            <person name="Barry K."/>
            <person name="Labutti K."/>
            <person name="Kuo R."/>
            <person name="Ohm R.A."/>
            <person name="Bhattacharya S.S."/>
            <person name="Shirouzu T."/>
            <person name="Yoshinaga Y."/>
            <person name="Martin F.M."/>
            <person name="Grigoriev I.V."/>
            <person name="Hibbett D.S."/>
        </authorList>
    </citation>
    <scope>NUCLEOTIDE SEQUENCE [LARGE SCALE GENOMIC DNA]</scope>
    <source>
        <strain evidence="2 3">93-53</strain>
    </source>
</reference>
<evidence type="ECO:0000313" key="2">
    <source>
        <dbReference type="EMBL" id="KZT10860.1"/>
    </source>
</evidence>
<organism evidence="2 3">
    <name type="scientific">Laetiporus sulphureus 93-53</name>
    <dbReference type="NCBI Taxonomy" id="1314785"/>
    <lineage>
        <taxon>Eukaryota</taxon>
        <taxon>Fungi</taxon>
        <taxon>Dikarya</taxon>
        <taxon>Basidiomycota</taxon>
        <taxon>Agaricomycotina</taxon>
        <taxon>Agaricomycetes</taxon>
        <taxon>Polyporales</taxon>
        <taxon>Laetiporus</taxon>
    </lineage>
</organism>